<feature type="domain" description="D-galactarate/Altronate dehydratase second" evidence="3">
    <location>
        <begin position="7"/>
        <end position="132"/>
    </location>
</feature>
<dbReference type="AlphaFoldDB" id="A1WPF6"/>
<accession>A1WPF6</accession>
<dbReference type="STRING" id="391735.Veis_3804"/>
<evidence type="ECO:0000256" key="2">
    <source>
        <dbReference type="ARBA" id="ARBA00023239"/>
    </source>
</evidence>
<evidence type="ECO:0000313" key="5">
    <source>
        <dbReference type="EMBL" id="ABM59513.1"/>
    </source>
</evidence>
<dbReference type="InterPro" id="IPR048332">
    <property type="entry name" value="GD_AH_C"/>
</dbReference>
<dbReference type="Pfam" id="PF04295">
    <property type="entry name" value="GD_AH_second"/>
    <property type="match status" value="1"/>
</dbReference>
<reference evidence="6" key="1">
    <citation type="submission" date="2006-12" db="EMBL/GenBank/DDBJ databases">
        <title>Complete sequence of chromosome 1 of Verminephrobacter eiseniae EF01-2.</title>
        <authorList>
            <person name="Copeland A."/>
            <person name="Lucas S."/>
            <person name="Lapidus A."/>
            <person name="Barry K."/>
            <person name="Detter J.C."/>
            <person name="Glavina del Rio T."/>
            <person name="Dalin E."/>
            <person name="Tice H."/>
            <person name="Pitluck S."/>
            <person name="Chertkov O."/>
            <person name="Brettin T."/>
            <person name="Bruce D."/>
            <person name="Han C."/>
            <person name="Tapia R."/>
            <person name="Gilna P."/>
            <person name="Schmutz J."/>
            <person name="Larimer F."/>
            <person name="Land M."/>
            <person name="Hauser L."/>
            <person name="Kyrpides N."/>
            <person name="Kim E."/>
            <person name="Stahl D."/>
            <person name="Richardson P."/>
        </authorList>
    </citation>
    <scope>NUCLEOTIDE SEQUENCE [LARGE SCALE GENOMIC DNA]</scope>
    <source>
        <strain evidence="6">EF01-2</strain>
    </source>
</reference>
<dbReference type="GO" id="GO:0008789">
    <property type="term" value="F:altronate dehydratase activity"/>
    <property type="evidence" value="ECO:0007669"/>
    <property type="project" value="UniProtKB-EC"/>
</dbReference>
<gene>
    <name evidence="5" type="ordered locus">Veis_3804</name>
</gene>
<dbReference type="GeneID" id="76462169"/>
<dbReference type="PANTHER" id="PTHR30536:SF5">
    <property type="entry name" value="ALTRONATE DEHYDRATASE"/>
    <property type="match status" value="1"/>
</dbReference>
<evidence type="ECO:0000259" key="3">
    <source>
        <dbReference type="Pfam" id="PF04295"/>
    </source>
</evidence>
<dbReference type="RefSeq" id="WP_011811501.1">
    <property type="nucleotide sequence ID" value="NC_008786.1"/>
</dbReference>
<dbReference type="EMBL" id="CP000542">
    <property type="protein sequence ID" value="ABM59513.1"/>
    <property type="molecule type" value="Genomic_DNA"/>
</dbReference>
<dbReference type="InterPro" id="IPR052172">
    <property type="entry name" value="UxaA_altronate/galactarate_dh"/>
</dbReference>
<proteinExistence type="inferred from homology"/>
<name>A1WPF6_VEREI</name>
<keyword evidence="2 5" id="KW-0456">Lyase</keyword>
<feature type="domain" description="D-galactarate/Altronate dehydratase C-terminal" evidence="4">
    <location>
        <begin position="141"/>
        <end position="379"/>
    </location>
</feature>
<dbReference type="GO" id="GO:0019698">
    <property type="term" value="P:D-galacturonate catabolic process"/>
    <property type="evidence" value="ECO:0007669"/>
    <property type="project" value="TreeGrafter"/>
</dbReference>
<dbReference type="PANTHER" id="PTHR30536">
    <property type="entry name" value="ALTRONATE/GALACTARATE DEHYDRATASE"/>
    <property type="match status" value="1"/>
</dbReference>
<dbReference type="KEGG" id="vei:Veis_3804"/>
<organism evidence="5 6">
    <name type="scientific">Verminephrobacter eiseniae (strain EF01-2)</name>
    <dbReference type="NCBI Taxonomy" id="391735"/>
    <lineage>
        <taxon>Bacteria</taxon>
        <taxon>Pseudomonadati</taxon>
        <taxon>Pseudomonadota</taxon>
        <taxon>Betaproteobacteria</taxon>
        <taxon>Burkholderiales</taxon>
        <taxon>Comamonadaceae</taxon>
        <taxon>Verminephrobacter</taxon>
    </lineage>
</organism>
<evidence type="ECO:0000259" key="4">
    <source>
        <dbReference type="Pfam" id="PF20629"/>
    </source>
</evidence>
<dbReference type="HOGENOM" id="CLU_029189_1_0_4"/>
<dbReference type="InterPro" id="IPR007392">
    <property type="entry name" value="GD_AH_second"/>
</dbReference>
<dbReference type="Pfam" id="PF20629">
    <property type="entry name" value="GD_AH_C"/>
    <property type="match status" value="1"/>
</dbReference>
<evidence type="ECO:0000256" key="1">
    <source>
        <dbReference type="ARBA" id="ARBA00010986"/>
    </source>
</evidence>
<sequence length="384" mass="40059">MSKTFLGFRRGHGPAGVRNGIAVISVMDNCNPATRAIAQAVDATLAVTTSFVRGQFGADLEFALDSLAGLGRNPNIAGVLLVGLEESSTEEVARRIRPAGKPVEVVHLQPNGTIECVAQGTRLAARMVRQASQMRRQPCPMSDLVMGVECGGSDTTSGLSCNPTIGRAADRLIDAGGTVIISETSEFIGAEHLFAARAVDATVRQAFLNAVQGMEAMAVARGVDMRDSQPAPDNKRGGLSTVEEKALGALAKAGKSPLVGVLSYGQAPARKGLHFMDAPSGAVENLTGLAAGGCQLICFGTGVGNPIGNMVAPTIKICGNVNTVHSMRDNIDFDVSAIFESSAKIADLGDQLYDYVAEVGSGTRISSEILNIRETAVSRFERSL</sequence>
<dbReference type="EC" id="4.2.1.7" evidence="5"/>
<comment type="similarity">
    <text evidence="1">Belongs to the UxaA family.</text>
</comment>
<evidence type="ECO:0000313" key="6">
    <source>
        <dbReference type="Proteomes" id="UP000000374"/>
    </source>
</evidence>
<dbReference type="OrthoDB" id="9804574at2"/>
<dbReference type="Proteomes" id="UP000000374">
    <property type="component" value="Chromosome"/>
</dbReference>
<protein>
    <submittedName>
        <fullName evidence="5">Altronate dehydratase</fullName>
        <ecNumber evidence="5">4.2.1.7</ecNumber>
    </submittedName>
</protein>
<keyword evidence="6" id="KW-1185">Reference proteome</keyword>
<dbReference type="eggNOG" id="COG2721">
    <property type="taxonomic scope" value="Bacteria"/>
</dbReference>